<evidence type="ECO:0000313" key="13">
    <source>
        <dbReference type="EMBL" id="RUO43588.1"/>
    </source>
</evidence>
<protein>
    <recommendedName>
        <fullName evidence="3">histidine kinase</fullName>
        <ecNumber evidence="3">2.7.13.3</ecNumber>
    </recommendedName>
</protein>
<dbReference type="InterPro" id="IPR003661">
    <property type="entry name" value="HisK_dim/P_dom"/>
</dbReference>
<keyword evidence="9" id="KW-0067">ATP-binding</keyword>
<comment type="caution">
    <text evidence="13">The sequence shown here is derived from an EMBL/GenBank/DDBJ whole genome shotgun (WGS) entry which is preliminary data.</text>
</comment>
<dbReference type="Gene3D" id="3.30.565.10">
    <property type="entry name" value="Histidine kinase-like ATPase, C-terminal domain"/>
    <property type="match status" value="1"/>
</dbReference>
<keyword evidence="10" id="KW-1133">Transmembrane helix</keyword>
<comment type="subcellular location">
    <subcellularLocation>
        <location evidence="2">Membrane</location>
        <topology evidence="2">Multi-pass membrane protein</topology>
    </subcellularLocation>
</comment>
<organism evidence="13 14">
    <name type="scientific">Idiomarina aquatica</name>
    <dbReference type="NCBI Taxonomy" id="1327752"/>
    <lineage>
        <taxon>Bacteria</taxon>
        <taxon>Pseudomonadati</taxon>
        <taxon>Pseudomonadota</taxon>
        <taxon>Gammaproteobacteria</taxon>
        <taxon>Alteromonadales</taxon>
        <taxon>Idiomarinaceae</taxon>
        <taxon>Idiomarina</taxon>
    </lineage>
</organism>
<evidence type="ECO:0000256" key="11">
    <source>
        <dbReference type="ARBA" id="ARBA00023012"/>
    </source>
</evidence>
<evidence type="ECO:0000256" key="7">
    <source>
        <dbReference type="ARBA" id="ARBA00022741"/>
    </source>
</evidence>
<keyword evidence="14" id="KW-1185">Reference proteome</keyword>
<dbReference type="GO" id="GO:0005886">
    <property type="term" value="C:plasma membrane"/>
    <property type="evidence" value="ECO:0007669"/>
    <property type="project" value="TreeGrafter"/>
</dbReference>
<keyword evidence="10" id="KW-0472">Membrane</keyword>
<reference evidence="14" key="1">
    <citation type="journal article" date="2018" name="Front. Microbiol.">
        <title>Genome-Based Analysis Reveals the Taxonomy and Diversity of the Family Idiomarinaceae.</title>
        <authorList>
            <person name="Liu Y."/>
            <person name="Lai Q."/>
            <person name="Shao Z."/>
        </authorList>
    </citation>
    <scope>NUCLEOTIDE SEQUENCE [LARGE SCALE GENOMIC DNA]</scope>
    <source>
        <strain evidence="14">SN-14</strain>
    </source>
</reference>
<feature type="domain" description="Histidine kinase" evidence="12">
    <location>
        <begin position="203"/>
        <end position="408"/>
    </location>
</feature>
<gene>
    <name evidence="13" type="ORF">CWE23_07800</name>
</gene>
<dbReference type="PANTHER" id="PTHR45436:SF14">
    <property type="entry name" value="SENSOR PROTEIN QSEC"/>
    <property type="match status" value="1"/>
</dbReference>
<dbReference type="GO" id="GO:0005524">
    <property type="term" value="F:ATP binding"/>
    <property type="evidence" value="ECO:0007669"/>
    <property type="project" value="UniProtKB-KW"/>
</dbReference>
<keyword evidence="7" id="KW-0547">Nucleotide-binding</keyword>
<dbReference type="AlphaFoldDB" id="A0AA94EES0"/>
<proteinExistence type="predicted"/>
<evidence type="ECO:0000256" key="3">
    <source>
        <dbReference type="ARBA" id="ARBA00012438"/>
    </source>
</evidence>
<evidence type="ECO:0000256" key="6">
    <source>
        <dbReference type="ARBA" id="ARBA00022692"/>
    </source>
</evidence>
<evidence type="ECO:0000256" key="4">
    <source>
        <dbReference type="ARBA" id="ARBA00022553"/>
    </source>
</evidence>
<dbReference type="EMBL" id="PIPS01000002">
    <property type="protein sequence ID" value="RUO43588.1"/>
    <property type="molecule type" value="Genomic_DNA"/>
</dbReference>
<dbReference type="Gene3D" id="1.10.287.130">
    <property type="match status" value="1"/>
</dbReference>
<evidence type="ECO:0000256" key="8">
    <source>
        <dbReference type="ARBA" id="ARBA00022777"/>
    </source>
</evidence>
<dbReference type="InterPro" id="IPR003594">
    <property type="entry name" value="HATPase_dom"/>
</dbReference>
<dbReference type="SMART" id="SM00387">
    <property type="entry name" value="HATPase_c"/>
    <property type="match status" value="1"/>
</dbReference>
<dbReference type="Pfam" id="PF02518">
    <property type="entry name" value="HATPase_c"/>
    <property type="match status" value="1"/>
</dbReference>
<dbReference type="SMART" id="SM00388">
    <property type="entry name" value="HisKA"/>
    <property type="match status" value="1"/>
</dbReference>
<keyword evidence="11" id="KW-0902">Two-component regulatory system</keyword>
<accession>A0AA94EES0</accession>
<evidence type="ECO:0000256" key="2">
    <source>
        <dbReference type="ARBA" id="ARBA00004141"/>
    </source>
</evidence>
<dbReference type="InterPro" id="IPR005467">
    <property type="entry name" value="His_kinase_dom"/>
</dbReference>
<dbReference type="CDD" id="cd00075">
    <property type="entry name" value="HATPase"/>
    <property type="match status" value="1"/>
</dbReference>
<dbReference type="GO" id="GO:0000155">
    <property type="term" value="F:phosphorelay sensor kinase activity"/>
    <property type="evidence" value="ECO:0007669"/>
    <property type="project" value="InterPro"/>
</dbReference>
<keyword evidence="6" id="KW-0812">Transmembrane</keyword>
<evidence type="ECO:0000313" key="14">
    <source>
        <dbReference type="Proteomes" id="UP000286680"/>
    </source>
</evidence>
<evidence type="ECO:0000256" key="1">
    <source>
        <dbReference type="ARBA" id="ARBA00000085"/>
    </source>
</evidence>
<evidence type="ECO:0000256" key="9">
    <source>
        <dbReference type="ARBA" id="ARBA00022840"/>
    </source>
</evidence>
<sequence length="411" mass="47401">MSHEVDELFDAEMVQQAKTLLALVSIVEQLPAQQLTIDPLNAHSYEGKLSYRIEQHDGNVVMQTRGSMDLSRIDFREGFSIQQIGQEVWHTFGVSSADQRYRILLLQEDEFRAEIRTDLTTDTVIPVLTLLPLMLWLGWWTINRNFASFTRLANALRRKRSTDYQPFTEANDPEEVALVKRALNHYLHRIEQSFLRERRFSADAAHELRTPLASLKAQLQNLIRRADNDEQKQQLNGLLTSTERLVKLVESLLLLARTEMPPEPMQALNVASIARQVMADYYHKLEAKGLQYQVQLPQRLEWLSDEAYLSMLLTNLIDNAVKYAPPGSIIEVSVQQGELLISNEVDGVHQIDTERLTERFYRGQQLDVDGSGLGLSIVKQLAQQLQLTIRFERHQQRFIARLHFDTDQQTL</sequence>
<keyword evidence="8 13" id="KW-0418">Kinase</keyword>
<dbReference type="SUPFAM" id="SSF47384">
    <property type="entry name" value="Homodimeric domain of signal transducing histidine kinase"/>
    <property type="match status" value="1"/>
</dbReference>
<evidence type="ECO:0000256" key="5">
    <source>
        <dbReference type="ARBA" id="ARBA00022679"/>
    </source>
</evidence>
<keyword evidence="4" id="KW-0597">Phosphoprotein</keyword>
<dbReference type="PANTHER" id="PTHR45436">
    <property type="entry name" value="SENSOR HISTIDINE KINASE YKOH"/>
    <property type="match status" value="1"/>
</dbReference>
<dbReference type="SUPFAM" id="SSF55874">
    <property type="entry name" value="ATPase domain of HSP90 chaperone/DNA topoisomerase II/histidine kinase"/>
    <property type="match status" value="1"/>
</dbReference>
<dbReference type="Proteomes" id="UP000286680">
    <property type="component" value="Unassembled WGS sequence"/>
</dbReference>
<dbReference type="InterPro" id="IPR036097">
    <property type="entry name" value="HisK_dim/P_sf"/>
</dbReference>
<evidence type="ECO:0000256" key="10">
    <source>
        <dbReference type="ARBA" id="ARBA00022989"/>
    </source>
</evidence>
<dbReference type="CDD" id="cd00082">
    <property type="entry name" value="HisKA"/>
    <property type="match status" value="1"/>
</dbReference>
<dbReference type="Pfam" id="PF00512">
    <property type="entry name" value="HisKA"/>
    <property type="match status" value="1"/>
</dbReference>
<keyword evidence="5" id="KW-0808">Transferase</keyword>
<dbReference type="PROSITE" id="PS50109">
    <property type="entry name" value="HIS_KIN"/>
    <property type="match status" value="1"/>
</dbReference>
<dbReference type="InterPro" id="IPR036890">
    <property type="entry name" value="HATPase_C_sf"/>
</dbReference>
<name>A0AA94EES0_9GAMM</name>
<evidence type="ECO:0000259" key="12">
    <source>
        <dbReference type="PROSITE" id="PS50109"/>
    </source>
</evidence>
<dbReference type="EC" id="2.7.13.3" evidence="3"/>
<comment type="catalytic activity">
    <reaction evidence="1">
        <text>ATP + protein L-histidine = ADP + protein N-phospho-L-histidine.</text>
        <dbReference type="EC" id="2.7.13.3"/>
    </reaction>
</comment>
<dbReference type="InterPro" id="IPR050428">
    <property type="entry name" value="TCS_sensor_his_kinase"/>
</dbReference>